<dbReference type="Proteomes" id="UP000515465">
    <property type="component" value="Plasmid p_3"/>
</dbReference>
<feature type="region of interest" description="Disordered" evidence="5">
    <location>
        <begin position="1"/>
        <end position="22"/>
    </location>
</feature>
<dbReference type="EMBL" id="CP050298">
    <property type="protein sequence ID" value="QND61885.1"/>
    <property type="molecule type" value="Genomic_DNA"/>
</dbReference>
<evidence type="ECO:0000256" key="2">
    <source>
        <dbReference type="ARBA" id="ARBA00022676"/>
    </source>
</evidence>
<dbReference type="SMART" id="SM00028">
    <property type="entry name" value="TPR"/>
    <property type="match status" value="4"/>
</dbReference>
<name>A0A7G6T553_9HYPH</name>
<organism evidence="6 7">
    <name type="scientific">Mesorhizobium huakuii</name>
    <dbReference type="NCBI Taxonomy" id="28104"/>
    <lineage>
        <taxon>Bacteria</taxon>
        <taxon>Pseudomonadati</taxon>
        <taxon>Pseudomonadota</taxon>
        <taxon>Alphaproteobacteria</taxon>
        <taxon>Hyphomicrobiales</taxon>
        <taxon>Phyllobacteriaceae</taxon>
        <taxon>Mesorhizobium</taxon>
    </lineage>
</organism>
<gene>
    <name evidence="6" type="ORF">HB778_37590</name>
</gene>
<feature type="repeat" description="TPR" evidence="4">
    <location>
        <begin position="409"/>
        <end position="442"/>
    </location>
</feature>
<dbReference type="PANTHER" id="PTHR44835">
    <property type="entry name" value="UDP-N-ACETYLGLUCOSAMINE--PEPTIDE N-ACETYLGLUCOSAMINYLTRANSFERASE SPINDLY-RELATED"/>
    <property type="match status" value="1"/>
</dbReference>
<evidence type="ECO:0008006" key="8">
    <source>
        <dbReference type="Google" id="ProtNLM"/>
    </source>
</evidence>
<keyword evidence="2" id="KW-0328">Glycosyltransferase</keyword>
<feature type="compositionally biased region" description="Polar residues" evidence="5">
    <location>
        <begin position="10"/>
        <end position="22"/>
    </location>
</feature>
<protein>
    <recommendedName>
        <fullName evidence="8">Tetratricopeptide repeat protein</fullName>
    </recommendedName>
</protein>
<accession>A0A7G6T553</accession>
<proteinExistence type="predicted"/>
<dbReference type="GO" id="GO:0016757">
    <property type="term" value="F:glycosyltransferase activity"/>
    <property type="evidence" value="ECO:0007669"/>
    <property type="project" value="UniProtKB-KW"/>
</dbReference>
<dbReference type="InterPro" id="IPR051939">
    <property type="entry name" value="Glycosyltr_41/O-GlcNAc_trsf"/>
</dbReference>
<comment type="pathway">
    <text evidence="1">Protein modification; protein glycosylation.</text>
</comment>
<evidence type="ECO:0000256" key="4">
    <source>
        <dbReference type="PROSITE-ProRule" id="PRU00339"/>
    </source>
</evidence>
<keyword evidence="4" id="KW-0802">TPR repeat</keyword>
<sequence>MKAKSRKYQPKTQMRNPENVSATASISPDLGFFESVVSAHRELKVSWKQRDYVRVGDAAATLLALIPDNQNALKLQLKAAIRRGDDTDLVATARAAAAIAAPDVQSAAHQLAAKRRWEDAATLLLALPENAEKTEQRETLSRRIAAQLAAAGLQAKNEGDEEKAARLWQLGLSLSPGDAKMKRRLRQLIHAAAVKAIEANFETDANTYIRTWHGVLALSPDHSTALKRLATAYEKGGHNEASLELWARLVRLTPENPSVVRRVLRLALLTNQELDALVLLASVGAAVPDDKIGEATRRAVFLQLREFLRTHNYLLAAHRFSVLKKSSLDLSRYDNIEERVFRGTVREYKRLMKDGSVKESTQLAELVLDIDSNNQFALANLAQYSFKVTNFEQAVSYYERLASVDGSNVKAWIGLARSRKKLGDLPAAVEAARRCLSIEPGNQIAEQIVTAFAPVA</sequence>
<dbReference type="InterPro" id="IPR011990">
    <property type="entry name" value="TPR-like_helical_dom_sf"/>
</dbReference>
<dbReference type="InterPro" id="IPR019734">
    <property type="entry name" value="TPR_rpt"/>
</dbReference>
<geneLocation type="plasmid" evidence="6 7">
    <name>p_3</name>
</geneLocation>
<keyword evidence="6" id="KW-0614">Plasmid</keyword>
<reference evidence="7" key="1">
    <citation type="journal article" date="2020" name="Mol. Plant Microbe">
        <title>Rhizobial microsymbionts of the narrowly endemic Oxytropis species growing in Kamchatka are characterized by significant genetic diversity and possess a set of genes that are associated with T3SS and T6SS secretion systems and can affect the development of symbiosis.</title>
        <authorList>
            <person name="Safronova V."/>
            <person name="Guro P."/>
            <person name="Sazanova A."/>
            <person name="Kuznetsova I."/>
            <person name="Belimov A."/>
            <person name="Yakubov V."/>
            <person name="Chirak E."/>
            <person name="Afonin A."/>
            <person name="Gogolev Y."/>
            <person name="Andronov E."/>
            <person name="Tikhonovich I."/>
        </authorList>
    </citation>
    <scope>NUCLEOTIDE SEQUENCE [LARGE SCALE GENOMIC DNA]</scope>
    <source>
        <strain evidence="7">583</strain>
        <plasmid evidence="7">p_3</plasmid>
    </source>
</reference>
<dbReference type="RefSeq" id="WP_183455015.1">
    <property type="nucleotide sequence ID" value="NZ_CP050298.1"/>
</dbReference>
<dbReference type="AlphaFoldDB" id="A0A7G6T553"/>
<evidence type="ECO:0000256" key="1">
    <source>
        <dbReference type="ARBA" id="ARBA00004922"/>
    </source>
</evidence>
<dbReference type="Gene3D" id="1.25.40.10">
    <property type="entry name" value="Tetratricopeptide repeat domain"/>
    <property type="match status" value="2"/>
</dbReference>
<dbReference type="Pfam" id="PF13181">
    <property type="entry name" value="TPR_8"/>
    <property type="match status" value="1"/>
</dbReference>
<evidence type="ECO:0000256" key="5">
    <source>
        <dbReference type="SAM" id="MobiDB-lite"/>
    </source>
</evidence>
<evidence type="ECO:0000256" key="3">
    <source>
        <dbReference type="ARBA" id="ARBA00022679"/>
    </source>
</evidence>
<dbReference type="PANTHER" id="PTHR44835:SF1">
    <property type="entry name" value="PROTEIN O-GLCNAC TRANSFERASE"/>
    <property type="match status" value="1"/>
</dbReference>
<keyword evidence="3" id="KW-0808">Transferase</keyword>
<evidence type="ECO:0000313" key="7">
    <source>
        <dbReference type="Proteomes" id="UP000515465"/>
    </source>
</evidence>
<dbReference type="PROSITE" id="PS50005">
    <property type="entry name" value="TPR"/>
    <property type="match status" value="2"/>
</dbReference>
<evidence type="ECO:0000313" key="6">
    <source>
        <dbReference type="EMBL" id="QND61885.1"/>
    </source>
</evidence>
<feature type="repeat" description="TPR" evidence="4">
    <location>
        <begin position="223"/>
        <end position="256"/>
    </location>
</feature>
<dbReference type="SUPFAM" id="SSF48452">
    <property type="entry name" value="TPR-like"/>
    <property type="match status" value="2"/>
</dbReference>